<evidence type="ECO:0000313" key="2">
    <source>
        <dbReference type="Proteomes" id="UP001054902"/>
    </source>
</evidence>
<evidence type="ECO:0000313" key="1">
    <source>
        <dbReference type="EMBL" id="GFH60292.1"/>
    </source>
</evidence>
<sequence length="190" mass="23028">MKSLRGYMNDLRRKVNDVMMENEVLEYRAEYFRERLKRMDPFEQQSINLKSEDIVQLVEIMNEQAIVKQKIENLAHESVYQQMISTVLRESKSNDLMIKPKEFRHILIRLEYQSGLYFHKDKFVRLLRKSCKEDDDIPVETIASILRDYHDSQKVIRSSRRIFSSNIIDIKERNEVRKQAKRTLIFKRRK</sequence>
<reference evidence="1 2" key="1">
    <citation type="journal article" date="2021" name="Sci. Rep.">
        <title>The genome of the diatom Chaetoceros tenuissimus carries an ancient integrated fragment of an extant virus.</title>
        <authorList>
            <person name="Hongo Y."/>
            <person name="Kimura K."/>
            <person name="Takaki Y."/>
            <person name="Yoshida Y."/>
            <person name="Baba S."/>
            <person name="Kobayashi G."/>
            <person name="Nagasaki K."/>
            <person name="Hano T."/>
            <person name="Tomaru Y."/>
        </authorList>
    </citation>
    <scope>NUCLEOTIDE SEQUENCE [LARGE SCALE GENOMIC DNA]</scope>
    <source>
        <strain evidence="1 2">NIES-3715</strain>
    </source>
</reference>
<dbReference type="EMBL" id="BLLK01000069">
    <property type="protein sequence ID" value="GFH60292.1"/>
    <property type="molecule type" value="Genomic_DNA"/>
</dbReference>
<proteinExistence type="predicted"/>
<comment type="caution">
    <text evidence="1">The sequence shown here is derived from an EMBL/GenBank/DDBJ whole genome shotgun (WGS) entry which is preliminary data.</text>
</comment>
<name>A0AAD3DA71_9STRA</name>
<accession>A0AAD3DA71</accession>
<organism evidence="1 2">
    <name type="scientific">Chaetoceros tenuissimus</name>
    <dbReference type="NCBI Taxonomy" id="426638"/>
    <lineage>
        <taxon>Eukaryota</taxon>
        <taxon>Sar</taxon>
        <taxon>Stramenopiles</taxon>
        <taxon>Ochrophyta</taxon>
        <taxon>Bacillariophyta</taxon>
        <taxon>Coscinodiscophyceae</taxon>
        <taxon>Chaetocerotophycidae</taxon>
        <taxon>Chaetocerotales</taxon>
        <taxon>Chaetocerotaceae</taxon>
        <taxon>Chaetoceros</taxon>
    </lineage>
</organism>
<dbReference type="AlphaFoldDB" id="A0AAD3DA71"/>
<keyword evidence="2" id="KW-1185">Reference proteome</keyword>
<protein>
    <submittedName>
        <fullName evidence="1">Uncharacterized protein</fullName>
    </submittedName>
</protein>
<gene>
    <name evidence="1" type="ORF">CTEN210_16768</name>
</gene>
<dbReference type="Proteomes" id="UP001054902">
    <property type="component" value="Unassembled WGS sequence"/>
</dbReference>